<evidence type="ECO:0000256" key="4">
    <source>
        <dbReference type="ARBA" id="ARBA00022833"/>
    </source>
</evidence>
<dbReference type="PANTHER" id="PTHR22726:SF1">
    <property type="entry name" value="METALLOENDOPEPTIDASE OMA1, MITOCHONDRIAL"/>
    <property type="match status" value="1"/>
</dbReference>
<reference evidence="8 9" key="1">
    <citation type="submission" date="2020-06" db="EMBL/GenBank/DDBJ databases">
        <title>The yeast mating-type switching endonuclease HO is a domesticated member of an unorthodox homing genetic element family.</title>
        <authorList>
            <person name="Coughlan A.Y."/>
            <person name="Lombardi L."/>
            <person name="Braun-Galleani S."/>
            <person name="Martos A.R."/>
            <person name="Galeote V."/>
            <person name="Bigey F."/>
            <person name="Dequin S."/>
            <person name="Byrne K.P."/>
            <person name="Wolfe K.H."/>
        </authorList>
    </citation>
    <scope>NUCLEOTIDE SEQUENCE [LARGE SCALE GENOMIC DNA]</scope>
    <source>
        <strain evidence="8 9">CBS764</strain>
    </source>
</reference>
<dbReference type="GO" id="GO:0034982">
    <property type="term" value="P:mitochondrial protein processing"/>
    <property type="evidence" value="ECO:0007669"/>
    <property type="project" value="TreeGrafter"/>
</dbReference>
<gene>
    <name evidence="8" type="ORF">HG536_0H02410</name>
</gene>
<dbReference type="OrthoDB" id="7464992at2759"/>
<dbReference type="CDD" id="cd07331">
    <property type="entry name" value="M48C_Oma1_like"/>
    <property type="match status" value="1"/>
</dbReference>
<dbReference type="GO" id="GO:0005743">
    <property type="term" value="C:mitochondrial inner membrane"/>
    <property type="evidence" value="ECO:0007669"/>
    <property type="project" value="TreeGrafter"/>
</dbReference>
<accession>A0A7G3ZMY0</accession>
<evidence type="ECO:0000256" key="6">
    <source>
        <dbReference type="RuleBase" id="RU003983"/>
    </source>
</evidence>
<keyword evidence="1 6" id="KW-0645">Protease</keyword>
<comment type="similarity">
    <text evidence="6">Belongs to the peptidase M48 family.</text>
</comment>
<dbReference type="RefSeq" id="XP_037141540.1">
    <property type="nucleotide sequence ID" value="XM_037285644.1"/>
</dbReference>
<evidence type="ECO:0000313" key="9">
    <source>
        <dbReference type="Proteomes" id="UP000515788"/>
    </source>
</evidence>
<dbReference type="GO" id="GO:0006515">
    <property type="term" value="P:protein quality control for misfolded or incompletely synthesized proteins"/>
    <property type="evidence" value="ECO:0007669"/>
    <property type="project" value="TreeGrafter"/>
</dbReference>
<dbReference type="KEGG" id="tgb:HG536_0H02410"/>
<evidence type="ECO:0000256" key="2">
    <source>
        <dbReference type="ARBA" id="ARBA00022723"/>
    </source>
</evidence>
<sequence length="350" mass="40280">MNVQFREVNSRMAFKQLDMLRNLFRRFPNHSGHTRSYSQFTYKRFNNGNGNTFRHLLFDPSSRKYLAIVFGGGSLFYLTHLEEAPISGRRRFIWIPPSLELMIGKYTYKSVLRQTGNAILPQNDPTTRRVARVFERIVEAAHKDSTVDKSLLKDIDWKIHVVNDPAAPPNAFVLPGGKVFVFSSMLGICQNDDGLATVLSHEFAHQLARHTGENLSKAPAYTILSIFLYTLTGVDTFNNILLDGLVRMPASRQMETEADYIGLMIMSRACFNPEESIRLWKRMADFESRNFGGAANFEFLSTHPASERRIQNMAQWLSRAHELYDEADCRSLRQHWQQWRSNTPIIFSGF</sequence>
<dbReference type="PANTHER" id="PTHR22726">
    <property type="entry name" value="METALLOENDOPEPTIDASE OMA1"/>
    <property type="match status" value="1"/>
</dbReference>
<dbReference type="InterPro" id="IPR051156">
    <property type="entry name" value="Mito/Outer_Membr_Metalloprot"/>
</dbReference>
<comment type="cofactor">
    <cofactor evidence="6">
        <name>Zn(2+)</name>
        <dbReference type="ChEBI" id="CHEBI:29105"/>
    </cofactor>
    <text evidence="6">Binds 1 zinc ion per subunit.</text>
</comment>
<keyword evidence="2" id="KW-0479">Metal-binding</keyword>
<dbReference type="GeneID" id="59328132"/>
<keyword evidence="9" id="KW-1185">Reference proteome</keyword>
<evidence type="ECO:0000256" key="1">
    <source>
        <dbReference type="ARBA" id="ARBA00022670"/>
    </source>
</evidence>
<dbReference type="AlphaFoldDB" id="A0A7G3ZMY0"/>
<dbReference type="Proteomes" id="UP000515788">
    <property type="component" value="Chromosome 8"/>
</dbReference>
<evidence type="ECO:0000313" key="8">
    <source>
        <dbReference type="EMBL" id="QLL34866.1"/>
    </source>
</evidence>
<organism evidence="8 9">
    <name type="scientific">Torulaspora globosa</name>
    <dbReference type="NCBI Taxonomy" id="48254"/>
    <lineage>
        <taxon>Eukaryota</taxon>
        <taxon>Fungi</taxon>
        <taxon>Dikarya</taxon>
        <taxon>Ascomycota</taxon>
        <taxon>Saccharomycotina</taxon>
        <taxon>Saccharomycetes</taxon>
        <taxon>Saccharomycetales</taxon>
        <taxon>Saccharomycetaceae</taxon>
        <taxon>Torulaspora</taxon>
    </lineage>
</organism>
<dbReference type="Gene3D" id="3.30.2010.10">
    <property type="entry name" value="Metalloproteases ('zincins'), catalytic domain"/>
    <property type="match status" value="1"/>
</dbReference>
<evidence type="ECO:0000259" key="7">
    <source>
        <dbReference type="Pfam" id="PF01435"/>
    </source>
</evidence>
<dbReference type="GO" id="GO:0004222">
    <property type="term" value="F:metalloendopeptidase activity"/>
    <property type="evidence" value="ECO:0007669"/>
    <property type="project" value="InterPro"/>
</dbReference>
<proteinExistence type="inferred from homology"/>
<keyword evidence="3 6" id="KW-0378">Hydrolase</keyword>
<dbReference type="InterPro" id="IPR001915">
    <property type="entry name" value="Peptidase_M48"/>
</dbReference>
<dbReference type="GO" id="GO:0046872">
    <property type="term" value="F:metal ion binding"/>
    <property type="evidence" value="ECO:0007669"/>
    <property type="project" value="UniProtKB-KW"/>
</dbReference>
<keyword evidence="5 6" id="KW-0482">Metalloprotease</keyword>
<feature type="domain" description="Peptidase M48" evidence="7">
    <location>
        <begin position="132"/>
        <end position="316"/>
    </location>
</feature>
<evidence type="ECO:0000256" key="3">
    <source>
        <dbReference type="ARBA" id="ARBA00022801"/>
    </source>
</evidence>
<protein>
    <recommendedName>
        <fullName evidence="7">Peptidase M48 domain-containing protein</fullName>
    </recommendedName>
</protein>
<dbReference type="Pfam" id="PF01435">
    <property type="entry name" value="Peptidase_M48"/>
    <property type="match status" value="1"/>
</dbReference>
<name>A0A7G3ZMY0_9SACH</name>
<keyword evidence="4 6" id="KW-0862">Zinc</keyword>
<evidence type="ECO:0000256" key="5">
    <source>
        <dbReference type="ARBA" id="ARBA00023049"/>
    </source>
</evidence>
<dbReference type="EMBL" id="CP059253">
    <property type="protein sequence ID" value="QLL34866.1"/>
    <property type="molecule type" value="Genomic_DNA"/>
</dbReference>